<dbReference type="Pfam" id="PF02826">
    <property type="entry name" value="2-Hacid_dh_C"/>
    <property type="match status" value="1"/>
</dbReference>
<feature type="domain" description="D-isomer specific 2-hydroxyacid dehydrogenase NAD-binding" evidence="6">
    <location>
        <begin position="110"/>
        <end position="289"/>
    </location>
</feature>
<dbReference type="Gene3D" id="3.40.50.720">
    <property type="entry name" value="NAD(P)-binding Rossmann-like Domain"/>
    <property type="match status" value="2"/>
</dbReference>
<dbReference type="Proteomes" id="UP000023430">
    <property type="component" value="Unassembled WGS sequence"/>
</dbReference>
<gene>
    <name evidence="7" type="ORF">RISW2_03305</name>
</gene>
<proteinExistence type="inferred from homology"/>
<dbReference type="SUPFAM" id="SSF52283">
    <property type="entry name" value="Formate/glycerate dehydrogenase catalytic domain-like"/>
    <property type="match status" value="1"/>
</dbReference>
<dbReference type="GO" id="GO:0016616">
    <property type="term" value="F:oxidoreductase activity, acting on the CH-OH group of donors, NAD or NADP as acceptor"/>
    <property type="evidence" value="ECO:0007669"/>
    <property type="project" value="InterPro"/>
</dbReference>
<dbReference type="SUPFAM" id="SSF51735">
    <property type="entry name" value="NAD(P)-binding Rossmann-fold domains"/>
    <property type="match status" value="1"/>
</dbReference>
<evidence type="ECO:0000259" key="6">
    <source>
        <dbReference type="Pfam" id="PF02826"/>
    </source>
</evidence>
<keyword evidence="8" id="KW-1185">Reference proteome</keyword>
<dbReference type="RefSeq" id="WP_043769934.1">
    <property type="nucleotide sequence ID" value="NZ_JAME01000013.1"/>
</dbReference>
<comment type="similarity">
    <text evidence="1 4">Belongs to the D-isomer specific 2-hydroxyacid dehydrogenase family.</text>
</comment>
<evidence type="ECO:0000256" key="1">
    <source>
        <dbReference type="ARBA" id="ARBA00005854"/>
    </source>
</evidence>
<evidence type="ECO:0000313" key="8">
    <source>
        <dbReference type="Proteomes" id="UP000023430"/>
    </source>
</evidence>
<dbReference type="STRING" id="1449351.RISW2_03305"/>
<dbReference type="OrthoDB" id="9793626at2"/>
<dbReference type="PATRIC" id="fig|1449351.3.peg.2027"/>
<dbReference type="EMBL" id="JAME01000013">
    <property type="protein sequence ID" value="ETX28981.1"/>
    <property type="molecule type" value="Genomic_DNA"/>
</dbReference>
<sequence>MSGRIAILDDYAGVATDWADWSGLGEVTVFGDTIADRDALVARLEPFEVLCVMRERTPLPGEVLRALPNLRLIVTSGNRNLSIDLETAEARGITVCGTEMRNTTTAEFVMATILTLSRRIVPEAGNMAAGGWQTGFGRDLHGLTLGLVGLGKVGQRVAALARPFGMTLCAWSENLTQEHAAGHGARRCASLEELMSVSDVVSLHLVLSDRTRGLVGASDFSAMKEGAAFINTSRGPIVDCGALLDGLRSGRPHAAAIDVYDTEPLPANAPLRDAELMAQGRLLLTPHLGYASEQTFRLFYTQMAEAVRAWRAGAPIRRLG</sequence>
<evidence type="ECO:0000259" key="5">
    <source>
        <dbReference type="Pfam" id="PF00389"/>
    </source>
</evidence>
<evidence type="ECO:0000256" key="2">
    <source>
        <dbReference type="ARBA" id="ARBA00023002"/>
    </source>
</evidence>
<dbReference type="GO" id="GO:0051287">
    <property type="term" value="F:NAD binding"/>
    <property type="evidence" value="ECO:0007669"/>
    <property type="project" value="InterPro"/>
</dbReference>
<evidence type="ECO:0000313" key="7">
    <source>
        <dbReference type="EMBL" id="ETX28981.1"/>
    </source>
</evidence>
<dbReference type="Pfam" id="PF00389">
    <property type="entry name" value="2-Hacid_dh"/>
    <property type="match status" value="1"/>
</dbReference>
<dbReference type="InterPro" id="IPR006139">
    <property type="entry name" value="D-isomer_2_OHA_DH_cat_dom"/>
</dbReference>
<dbReference type="InterPro" id="IPR036291">
    <property type="entry name" value="NAD(P)-bd_dom_sf"/>
</dbReference>
<protein>
    <submittedName>
        <fullName evidence="7">2-hydroxyacid dehydrogenase</fullName>
    </submittedName>
</protein>
<dbReference type="InterPro" id="IPR006140">
    <property type="entry name" value="D-isomer_DH_NAD-bd"/>
</dbReference>
<dbReference type="PANTHER" id="PTHR42789:SF1">
    <property type="entry name" value="D-ISOMER SPECIFIC 2-HYDROXYACID DEHYDROGENASE FAMILY PROTEIN (AFU_ORTHOLOGUE AFUA_6G10090)"/>
    <property type="match status" value="1"/>
</dbReference>
<dbReference type="InterPro" id="IPR050857">
    <property type="entry name" value="D-2-hydroxyacid_DH"/>
</dbReference>
<feature type="domain" description="D-isomer specific 2-hydroxyacid dehydrogenase catalytic" evidence="5">
    <location>
        <begin position="28"/>
        <end position="315"/>
    </location>
</feature>
<comment type="caution">
    <text evidence="7">The sequence shown here is derived from an EMBL/GenBank/DDBJ whole genome shotgun (WGS) entry which is preliminary data.</text>
</comment>
<name>X7FA51_9RHOB</name>
<dbReference type="PANTHER" id="PTHR42789">
    <property type="entry name" value="D-ISOMER SPECIFIC 2-HYDROXYACID DEHYDROGENASE FAMILY PROTEIN (AFU_ORTHOLOGUE AFUA_6G10090)"/>
    <property type="match status" value="1"/>
</dbReference>
<accession>X7FA51</accession>
<dbReference type="AlphaFoldDB" id="X7FA51"/>
<organism evidence="7 8">
    <name type="scientific">Roseivivax isoporae LMG 25204</name>
    <dbReference type="NCBI Taxonomy" id="1449351"/>
    <lineage>
        <taxon>Bacteria</taxon>
        <taxon>Pseudomonadati</taxon>
        <taxon>Pseudomonadota</taxon>
        <taxon>Alphaproteobacteria</taxon>
        <taxon>Rhodobacterales</taxon>
        <taxon>Roseobacteraceae</taxon>
        <taxon>Roseivivax</taxon>
    </lineage>
</organism>
<keyword evidence="2 4" id="KW-0560">Oxidoreductase</keyword>
<reference evidence="7 8" key="1">
    <citation type="submission" date="2014-01" db="EMBL/GenBank/DDBJ databases">
        <title>Roseivivax isoporae LMG 25204 Genome Sequencing.</title>
        <authorList>
            <person name="Lai Q."/>
            <person name="Li G."/>
            <person name="Shao Z."/>
        </authorList>
    </citation>
    <scope>NUCLEOTIDE SEQUENCE [LARGE SCALE GENOMIC DNA]</scope>
    <source>
        <strain evidence="7 8">LMG 25204</strain>
    </source>
</reference>
<evidence type="ECO:0000256" key="3">
    <source>
        <dbReference type="ARBA" id="ARBA00023027"/>
    </source>
</evidence>
<evidence type="ECO:0000256" key="4">
    <source>
        <dbReference type="RuleBase" id="RU003719"/>
    </source>
</evidence>
<dbReference type="eggNOG" id="COG1052">
    <property type="taxonomic scope" value="Bacteria"/>
</dbReference>
<dbReference type="CDD" id="cd12169">
    <property type="entry name" value="PGDH_like_1"/>
    <property type="match status" value="1"/>
</dbReference>
<keyword evidence="3" id="KW-0520">NAD</keyword>